<name>A0ABN0UWC3_9PSEU</name>
<evidence type="ECO:0000313" key="2">
    <source>
        <dbReference type="EMBL" id="GAA0263556.1"/>
    </source>
</evidence>
<feature type="coiled-coil region" evidence="1">
    <location>
        <begin position="285"/>
        <end position="312"/>
    </location>
</feature>
<dbReference type="Pfam" id="PF12532">
    <property type="entry name" value="DUF3732"/>
    <property type="match status" value="1"/>
</dbReference>
<feature type="coiled-coil region" evidence="1">
    <location>
        <begin position="199"/>
        <end position="226"/>
    </location>
</feature>
<evidence type="ECO:0000313" key="3">
    <source>
        <dbReference type="Proteomes" id="UP001500416"/>
    </source>
</evidence>
<sequence length="648" mass="72287">MTWQIRSLTVYGHRADQVRTVEFRLGSLNIVTGDSLTGKTSIWTITDYCMGSGDYPVAAGIIRDHVAVFAVQIVSGGRQLFVARPAPTSGTAPASRLCLLFQEIGAAPPSREEVSFAFTLDAARNTLADFTGIDRSVRVPTTRGNLMSPSIRHALFFCAQAQNEVANPEHLFHSQGHEHHPQAIRDVFPYFLGAVDPEQAVLRARLRQLRAELRAHERELEQQEVASPATSQAKALVLEAIEASLLPEQPVDDLAIDTAVALLFEAARGPLPGVPDLPQETDDPLIRLEQQRDRLRLRYQRSRARLTDLKQSLVERGEFLDQAHDHRERLVSLNLLRFDEQSTTDRCPVCGQEVQLVSEVVSALRNDLERLDANVAFVNDDTAQVQALIVREENDLREVRQALNTNRGQREALEAGARAGAQYRDDTLRAAAVRGRISLFLETVSQFVVAPVVADRREQLTSEIEDLEETLGDDVQADRVNSSLSLINQKISAKARVLELEHSTVPIRLELRRLTVVADTARGPVPLREMGGGENWLGYHLATLLSLHEWFAEHNRPVPRLLVLDQPSQVYFPADYKGAGPEPPRESDRIALRRAYHVIAETIRDLAGDLQVIVMEHADLDDDVFSSAVRERWPQGTAALVPREWFTG</sequence>
<protein>
    <submittedName>
        <fullName evidence="2">DUF3732 domain-containing protein</fullName>
    </submittedName>
</protein>
<accession>A0ABN0UWC3</accession>
<reference evidence="2 3" key="1">
    <citation type="journal article" date="2019" name="Int. J. Syst. Evol. Microbiol.">
        <title>The Global Catalogue of Microorganisms (GCM) 10K type strain sequencing project: providing services to taxonomists for standard genome sequencing and annotation.</title>
        <authorList>
            <consortium name="The Broad Institute Genomics Platform"/>
            <consortium name="The Broad Institute Genome Sequencing Center for Infectious Disease"/>
            <person name="Wu L."/>
            <person name="Ma J."/>
        </authorList>
    </citation>
    <scope>NUCLEOTIDE SEQUENCE [LARGE SCALE GENOMIC DNA]</scope>
    <source>
        <strain evidence="2 3">JCM 3380</strain>
    </source>
</reference>
<keyword evidence="1" id="KW-0175">Coiled coil</keyword>
<evidence type="ECO:0000256" key="1">
    <source>
        <dbReference type="SAM" id="Coils"/>
    </source>
</evidence>
<comment type="caution">
    <text evidence="2">The sequence shown here is derived from an EMBL/GenBank/DDBJ whole genome shotgun (WGS) entry which is preliminary data.</text>
</comment>
<dbReference type="InterPro" id="IPR022205">
    <property type="entry name" value="DUF3732"/>
</dbReference>
<dbReference type="Proteomes" id="UP001500416">
    <property type="component" value="Unassembled WGS sequence"/>
</dbReference>
<feature type="coiled-coil region" evidence="1">
    <location>
        <begin position="450"/>
        <end position="477"/>
    </location>
</feature>
<gene>
    <name evidence="2" type="ORF">GCM10010492_75760</name>
</gene>
<proteinExistence type="predicted"/>
<keyword evidence="3" id="KW-1185">Reference proteome</keyword>
<dbReference type="EMBL" id="BAAABU010000036">
    <property type="protein sequence ID" value="GAA0263556.1"/>
    <property type="molecule type" value="Genomic_DNA"/>
</dbReference>
<organism evidence="2 3">
    <name type="scientific">Saccharothrix mutabilis subsp. mutabilis</name>
    <dbReference type="NCBI Taxonomy" id="66855"/>
    <lineage>
        <taxon>Bacteria</taxon>
        <taxon>Bacillati</taxon>
        <taxon>Actinomycetota</taxon>
        <taxon>Actinomycetes</taxon>
        <taxon>Pseudonocardiales</taxon>
        <taxon>Pseudonocardiaceae</taxon>
        <taxon>Saccharothrix</taxon>
    </lineage>
</organism>
<dbReference type="RefSeq" id="WP_343940266.1">
    <property type="nucleotide sequence ID" value="NZ_BAAABU010000036.1"/>
</dbReference>